<feature type="transmembrane region" description="Helical" evidence="1">
    <location>
        <begin position="6"/>
        <end position="24"/>
    </location>
</feature>
<name>A0A4R2NBP8_9PAST</name>
<dbReference type="EMBL" id="SLXJ01000002">
    <property type="protein sequence ID" value="TCP18517.1"/>
    <property type="molecule type" value="Genomic_DNA"/>
</dbReference>
<gene>
    <name evidence="2" type="ORF">EV693_102197</name>
</gene>
<keyword evidence="1" id="KW-1133">Transmembrane helix</keyword>
<proteinExistence type="predicted"/>
<feature type="transmembrane region" description="Helical" evidence="1">
    <location>
        <begin position="31"/>
        <end position="48"/>
    </location>
</feature>
<reference evidence="2 3" key="1">
    <citation type="submission" date="2019-03" db="EMBL/GenBank/DDBJ databases">
        <title>Genomic Encyclopedia of Type Strains, Phase IV (KMG-IV): sequencing the most valuable type-strain genomes for metagenomic binning, comparative biology and taxonomic classification.</title>
        <authorList>
            <person name="Goeker M."/>
        </authorList>
    </citation>
    <scope>NUCLEOTIDE SEQUENCE [LARGE SCALE GENOMIC DNA]</scope>
    <source>
        <strain evidence="2 3">DSM 16380</strain>
    </source>
</reference>
<comment type="caution">
    <text evidence="2">The sequence shown here is derived from an EMBL/GenBank/DDBJ whole genome shotgun (WGS) entry which is preliminary data.</text>
</comment>
<keyword evidence="3" id="KW-1185">Reference proteome</keyword>
<dbReference type="AlphaFoldDB" id="A0A4R2NBP8"/>
<evidence type="ECO:0000313" key="2">
    <source>
        <dbReference type="EMBL" id="TCP18517.1"/>
    </source>
</evidence>
<organism evidence="2 3">
    <name type="scientific">Nicoletella semolina</name>
    <dbReference type="NCBI Taxonomy" id="271160"/>
    <lineage>
        <taxon>Bacteria</taxon>
        <taxon>Pseudomonadati</taxon>
        <taxon>Pseudomonadota</taxon>
        <taxon>Gammaproteobacteria</taxon>
        <taxon>Pasteurellales</taxon>
        <taxon>Pasteurellaceae</taxon>
        <taxon>Nicoletella</taxon>
    </lineage>
</organism>
<evidence type="ECO:0000256" key="1">
    <source>
        <dbReference type="SAM" id="Phobius"/>
    </source>
</evidence>
<keyword evidence="1" id="KW-0472">Membrane</keyword>
<sequence length="49" mass="5732">MTSLITSSITLFCILILWIGKKAYINRKLSYVIVFILFGVNLVYSYHFK</sequence>
<accession>A0A4R2NBP8</accession>
<protein>
    <submittedName>
        <fullName evidence="2">Uncharacterized protein</fullName>
    </submittedName>
</protein>
<keyword evidence="1" id="KW-0812">Transmembrane</keyword>
<dbReference type="Proteomes" id="UP000295537">
    <property type="component" value="Unassembled WGS sequence"/>
</dbReference>
<evidence type="ECO:0000313" key="3">
    <source>
        <dbReference type="Proteomes" id="UP000295537"/>
    </source>
</evidence>